<dbReference type="GO" id="GO:0020037">
    <property type="term" value="F:heme binding"/>
    <property type="evidence" value="ECO:0007669"/>
    <property type="project" value="InterPro"/>
</dbReference>
<feature type="domain" description="Ketoreductase" evidence="6">
    <location>
        <begin position="219"/>
        <end position="401"/>
    </location>
</feature>
<dbReference type="Pfam" id="PF00067">
    <property type="entry name" value="p450"/>
    <property type="match status" value="1"/>
</dbReference>
<dbReference type="Gene3D" id="1.10.630.10">
    <property type="entry name" value="Cytochrome P450"/>
    <property type="match status" value="1"/>
</dbReference>
<dbReference type="GO" id="GO:0005506">
    <property type="term" value="F:iron ion binding"/>
    <property type="evidence" value="ECO:0007669"/>
    <property type="project" value="InterPro"/>
</dbReference>
<keyword evidence="4 5" id="KW-0408">Iron</keyword>
<keyword evidence="5" id="KW-0349">Heme</keyword>
<gene>
    <name evidence="7" type="ORF">B0A55_07694</name>
</gene>
<dbReference type="InterPro" id="IPR017972">
    <property type="entry name" value="Cyt_P450_CS"/>
</dbReference>
<dbReference type="PANTHER" id="PTHR43669">
    <property type="entry name" value="5-KETO-D-GLUCONATE 5-REDUCTASE"/>
    <property type="match status" value="1"/>
</dbReference>
<keyword evidence="5" id="KW-0503">Monooxygenase</keyword>
<feature type="non-terminal residue" evidence="7">
    <location>
        <position position="1"/>
    </location>
</feature>
<dbReference type="SUPFAM" id="SSF48264">
    <property type="entry name" value="Cytochrome P450"/>
    <property type="match status" value="1"/>
</dbReference>
<dbReference type="OrthoDB" id="1933717at2759"/>
<dbReference type="PROSITE" id="PS00086">
    <property type="entry name" value="CYTOCHROME_P450"/>
    <property type="match status" value="1"/>
</dbReference>
<evidence type="ECO:0000256" key="1">
    <source>
        <dbReference type="ARBA" id="ARBA00006484"/>
    </source>
</evidence>
<evidence type="ECO:0000259" key="6">
    <source>
        <dbReference type="SMART" id="SM00822"/>
    </source>
</evidence>
<keyword evidence="8" id="KW-1185">Reference proteome</keyword>
<dbReference type="GO" id="GO:0004497">
    <property type="term" value="F:monooxygenase activity"/>
    <property type="evidence" value="ECO:0007669"/>
    <property type="project" value="UniProtKB-KW"/>
</dbReference>
<name>A0A4U0XC95_9PEZI</name>
<proteinExistence type="inferred from homology"/>
<dbReference type="AlphaFoldDB" id="A0A4U0XC95"/>
<comment type="caution">
    <text evidence="7">The sequence shown here is derived from an EMBL/GenBank/DDBJ whole genome shotgun (WGS) entry which is preliminary data.</text>
</comment>
<evidence type="ECO:0000256" key="2">
    <source>
        <dbReference type="ARBA" id="ARBA00022723"/>
    </source>
</evidence>
<keyword evidence="2 5" id="KW-0479">Metal-binding</keyword>
<comment type="similarity">
    <text evidence="1">Belongs to the short-chain dehydrogenases/reductases (SDR) family.</text>
</comment>
<dbReference type="Proteomes" id="UP000309340">
    <property type="component" value="Unassembled WGS sequence"/>
</dbReference>
<dbReference type="InterPro" id="IPR036396">
    <property type="entry name" value="Cyt_P450_sf"/>
</dbReference>
<sequence length="534" mass="58503">GVNAWVLHYDTDVYGSDAAEFRPERWLESGKEDLARMHHSWLPFGLGSRTCLGKNISMLEMTKLVPELVRHFDFELTGGETTNRSSHKLLEMLYTNKLVMPQWGRGQGRRDDLQVLSKQGATRELVTITLEEVQSFVEESLRLVGQLRQVLMRICILTLTFNVGPRKGDVRTDSAVAPILELCHCYTKGEFLKLRKTDQHDVYAFINPTQNLKDAAAGKTVLVTGAGTGIGRGIAEAFAMAGASSLVLAARRVEKLEGSKASIAQLAPDCHVVVAGGTDVADRESVEKLFEGLSEVPDVVVSNAAASSSASIAKSDPDRWWQDMDVNVRGPYLVARSYIRAANAAGKKGGRIINVSSNAAWRYIPGLSSYSASKAALDTLTEYLDSEGLNDGSGIRSVAMHPGGVLTDMASATGIPDNIRRMLVDTPALPGGTSVYLSTERADFLMGRFVSSTWDMEELEGVKDRVVKEDLLRSRILPEAMAKPGKCEHVFKMIKSDTTLILWNCNKCHSGPHWFIYECAKCKVKTCRPCTAKA</sequence>
<dbReference type="InterPro" id="IPR036291">
    <property type="entry name" value="NAD(P)-bd_dom_sf"/>
</dbReference>
<dbReference type="Pfam" id="PF00106">
    <property type="entry name" value="adh_short"/>
    <property type="match status" value="1"/>
</dbReference>
<dbReference type="InterPro" id="IPR002347">
    <property type="entry name" value="SDR_fam"/>
</dbReference>
<keyword evidence="3 5" id="KW-0560">Oxidoreductase</keyword>
<reference evidence="7 8" key="1">
    <citation type="submission" date="2017-03" db="EMBL/GenBank/DDBJ databases">
        <title>Genomes of endolithic fungi from Antarctica.</title>
        <authorList>
            <person name="Coleine C."/>
            <person name="Masonjones S."/>
            <person name="Stajich J.E."/>
        </authorList>
    </citation>
    <scope>NUCLEOTIDE SEQUENCE [LARGE SCALE GENOMIC DNA]</scope>
    <source>
        <strain evidence="7 8">CCFEE 5184</strain>
    </source>
</reference>
<dbReference type="InterPro" id="IPR001128">
    <property type="entry name" value="Cyt_P450"/>
</dbReference>
<accession>A0A4U0XC95</accession>
<evidence type="ECO:0000313" key="8">
    <source>
        <dbReference type="Proteomes" id="UP000309340"/>
    </source>
</evidence>
<organism evidence="7 8">
    <name type="scientific">Friedmanniomyces simplex</name>
    <dbReference type="NCBI Taxonomy" id="329884"/>
    <lineage>
        <taxon>Eukaryota</taxon>
        <taxon>Fungi</taxon>
        <taxon>Dikarya</taxon>
        <taxon>Ascomycota</taxon>
        <taxon>Pezizomycotina</taxon>
        <taxon>Dothideomycetes</taxon>
        <taxon>Dothideomycetidae</taxon>
        <taxon>Mycosphaerellales</taxon>
        <taxon>Teratosphaeriaceae</taxon>
        <taxon>Friedmanniomyces</taxon>
    </lineage>
</organism>
<dbReference type="STRING" id="329884.A0A4U0XC95"/>
<dbReference type="PANTHER" id="PTHR43669:SF3">
    <property type="entry name" value="ALCOHOL DEHYDROGENASE, PUTATIVE (AFU_ORTHOLOGUE AFUA_3G03445)-RELATED"/>
    <property type="match status" value="1"/>
</dbReference>
<dbReference type="SMART" id="SM00822">
    <property type="entry name" value="PKS_KR"/>
    <property type="match status" value="1"/>
</dbReference>
<dbReference type="CDD" id="cd05233">
    <property type="entry name" value="SDR_c"/>
    <property type="match status" value="1"/>
</dbReference>
<dbReference type="InterPro" id="IPR057326">
    <property type="entry name" value="KR_dom"/>
</dbReference>
<evidence type="ECO:0000313" key="7">
    <source>
        <dbReference type="EMBL" id="TKA72853.1"/>
    </source>
</evidence>
<evidence type="ECO:0000256" key="5">
    <source>
        <dbReference type="RuleBase" id="RU000461"/>
    </source>
</evidence>
<comment type="similarity">
    <text evidence="5">Belongs to the cytochrome P450 family.</text>
</comment>
<dbReference type="EMBL" id="NAJQ01000290">
    <property type="protein sequence ID" value="TKA72853.1"/>
    <property type="molecule type" value="Genomic_DNA"/>
</dbReference>
<dbReference type="Gene3D" id="3.40.50.720">
    <property type="entry name" value="NAD(P)-binding Rossmann-like Domain"/>
    <property type="match status" value="1"/>
</dbReference>
<evidence type="ECO:0000256" key="3">
    <source>
        <dbReference type="ARBA" id="ARBA00023002"/>
    </source>
</evidence>
<dbReference type="PRINTS" id="PR00081">
    <property type="entry name" value="GDHRDH"/>
</dbReference>
<evidence type="ECO:0000256" key="4">
    <source>
        <dbReference type="ARBA" id="ARBA00023004"/>
    </source>
</evidence>
<protein>
    <recommendedName>
        <fullName evidence="6">Ketoreductase domain-containing protein</fullName>
    </recommendedName>
</protein>
<dbReference type="GO" id="GO:0016705">
    <property type="term" value="F:oxidoreductase activity, acting on paired donors, with incorporation or reduction of molecular oxygen"/>
    <property type="evidence" value="ECO:0007669"/>
    <property type="project" value="InterPro"/>
</dbReference>
<dbReference type="SUPFAM" id="SSF51735">
    <property type="entry name" value="NAD(P)-binding Rossmann-fold domains"/>
    <property type="match status" value="1"/>
</dbReference>